<evidence type="ECO:0000259" key="2">
    <source>
        <dbReference type="Pfam" id="PF01926"/>
    </source>
</evidence>
<sequence length="298" mass="33944">MAEKQEDSDDVTNVPGPNEDRPEDPTPRGPIICDKTKTHLQQLQKPVHILFAGLAGAGKSTLVNTTLGKVVAPVVSGPNSTEVSKNYYEGEFEGVQLKVYDTNDYNKSNEEIPESNRFDLIFVCIKITNRLSDSEEKFLQALGKELDKEAWKRTVIVLTFANLLVQDPTIKYMPTEKEKHEAINDIKEEYEKCIRKLLEGHMDKETAHSIPFCLAGESNPHDLSDRSVRKLPTTEDWLVDLWKTVKTFPVHSNPEIKIKPWFDRFIEYLLKMLSQVCRFCKSVWKCDCESLLIGGTVN</sequence>
<feature type="domain" description="G" evidence="2">
    <location>
        <begin position="49"/>
        <end position="150"/>
    </location>
</feature>
<dbReference type="InterPro" id="IPR006073">
    <property type="entry name" value="GTP-bd"/>
</dbReference>
<dbReference type="OrthoDB" id="425923at2759"/>
<dbReference type="AlphaFoldDB" id="A0A1X7VSY5"/>
<dbReference type="GO" id="GO:0005525">
    <property type="term" value="F:GTP binding"/>
    <property type="evidence" value="ECO:0007669"/>
    <property type="project" value="InterPro"/>
</dbReference>
<feature type="region of interest" description="Disordered" evidence="1">
    <location>
        <begin position="1"/>
        <end position="32"/>
    </location>
</feature>
<dbReference type="InterPro" id="IPR027417">
    <property type="entry name" value="P-loop_NTPase"/>
</dbReference>
<organism evidence="3">
    <name type="scientific">Amphimedon queenslandica</name>
    <name type="common">Sponge</name>
    <dbReference type="NCBI Taxonomy" id="400682"/>
    <lineage>
        <taxon>Eukaryota</taxon>
        <taxon>Metazoa</taxon>
        <taxon>Porifera</taxon>
        <taxon>Demospongiae</taxon>
        <taxon>Heteroscleromorpha</taxon>
        <taxon>Haplosclerida</taxon>
        <taxon>Niphatidae</taxon>
        <taxon>Amphimedon</taxon>
    </lineage>
</organism>
<dbReference type="InParanoid" id="A0A1X7VSY5"/>
<protein>
    <recommendedName>
        <fullName evidence="2">G domain-containing protein</fullName>
    </recommendedName>
</protein>
<name>A0A1X7VSY5_AMPQE</name>
<feature type="compositionally biased region" description="Acidic residues" evidence="1">
    <location>
        <begin position="1"/>
        <end position="10"/>
    </location>
</feature>
<evidence type="ECO:0000313" key="3">
    <source>
        <dbReference type="EnsemblMetazoa" id="Aqu2.1.42523_001"/>
    </source>
</evidence>
<accession>A0A1X7VSY5</accession>
<dbReference type="SUPFAM" id="SSF52540">
    <property type="entry name" value="P-loop containing nucleoside triphosphate hydrolases"/>
    <property type="match status" value="1"/>
</dbReference>
<dbReference type="CDD" id="cd00882">
    <property type="entry name" value="Ras_like_GTPase"/>
    <property type="match status" value="1"/>
</dbReference>
<dbReference type="Gene3D" id="3.40.50.300">
    <property type="entry name" value="P-loop containing nucleotide triphosphate hydrolases"/>
    <property type="match status" value="1"/>
</dbReference>
<dbReference type="EnsemblMetazoa" id="Aqu2.1.42523_001">
    <property type="protein sequence ID" value="Aqu2.1.42523_001"/>
    <property type="gene ID" value="Aqu2.1.42523"/>
</dbReference>
<reference evidence="3" key="1">
    <citation type="submission" date="2017-05" db="UniProtKB">
        <authorList>
            <consortium name="EnsemblMetazoa"/>
        </authorList>
    </citation>
    <scope>IDENTIFICATION</scope>
</reference>
<dbReference type="Pfam" id="PF01926">
    <property type="entry name" value="MMR_HSR1"/>
    <property type="match status" value="1"/>
</dbReference>
<evidence type="ECO:0000256" key="1">
    <source>
        <dbReference type="SAM" id="MobiDB-lite"/>
    </source>
</evidence>
<proteinExistence type="predicted"/>